<comment type="caution">
    <text evidence="2">The sequence shown here is derived from an EMBL/GenBank/DDBJ whole genome shotgun (WGS) entry which is preliminary data.</text>
</comment>
<gene>
    <name evidence="2" type="ORF">IAA67_07215</name>
</gene>
<name>A0A9D1CNS5_9FIRM</name>
<dbReference type="Proteomes" id="UP000886874">
    <property type="component" value="Unassembled WGS sequence"/>
</dbReference>
<dbReference type="Gene3D" id="3.30.70.1290">
    <property type="entry name" value="Transposase IS200-like"/>
    <property type="match status" value="1"/>
</dbReference>
<dbReference type="Pfam" id="PF01797">
    <property type="entry name" value="Y1_Tnp"/>
    <property type="match status" value="1"/>
</dbReference>
<dbReference type="GO" id="GO:0043565">
    <property type="term" value="F:sequence-specific DNA binding"/>
    <property type="evidence" value="ECO:0007669"/>
    <property type="project" value="TreeGrafter"/>
</dbReference>
<evidence type="ECO:0000259" key="1">
    <source>
        <dbReference type="SMART" id="SM01321"/>
    </source>
</evidence>
<protein>
    <submittedName>
        <fullName evidence="2">Transposase</fullName>
    </submittedName>
</protein>
<sequence>MSEYPKRKIVRLSCYDYGETGYYFITICTHLKICRFWDHGSINPCGQLISRRVQALPLRFPSLELDQAAVMPNHVHLLFYLQRQEHISVTKIMNWFKTVTTNDYIRGVRAGIFQPYQDRFWQRSFYDHVVRDEQDLQYIREYIVNNPIKWNLDRYYEPT</sequence>
<dbReference type="SMART" id="SM01321">
    <property type="entry name" value="Y1_Tnp"/>
    <property type="match status" value="1"/>
</dbReference>
<evidence type="ECO:0000313" key="2">
    <source>
        <dbReference type="EMBL" id="HIQ70101.1"/>
    </source>
</evidence>
<dbReference type="PANTHER" id="PTHR36966">
    <property type="entry name" value="REP-ASSOCIATED TYROSINE TRANSPOSASE"/>
    <property type="match status" value="1"/>
</dbReference>
<dbReference type="InterPro" id="IPR036515">
    <property type="entry name" value="Transposase_17_sf"/>
</dbReference>
<reference evidence="2" key="2">
    <citation type="journal article" date="2021" name="PeerJ">
        <title>Extensive microbial diversity within the chicken gut microbiome revealed by metagenomics and culture.</title>
        <authorList>
            <person name="Gilroy R."/>
            <person name="Ravi A."/>
            <person name="Getino M."/>
            <person name="Pursley I."/>
            <person name="Horton D.L."/>
            <person name="Alikhan N.F."/>
            <person name="Baker D."/>
            <person name="Gharbi K."/>
            <person name="Hall N."/>
            <person name="Watson M."/>
            <person name="Adriaenssens E.M."/>
            <person name="Foster-Nyarko E."/>
            <person name="Jarju S."/>
            <person name="Secka A."/>
            <person name="Antonio M."/>
            <person name="Oren A."/>
            <person name="Chaudhuri R.R."/>
            <person name="La Ragione R."/>
            <person name="Hildebrand F."/>
            <person name="Pallen M.J."/>
        </authorList>
    </citation>
    <scope>NUCLEOTIDE SEQUENCE</scope>
    <source>
        <strain evidence="2">ChiSjej2B20-13462</strain>
    </source>
</reference>
<accession>A0A9D1CNS5</accession>
<dbReference type="SUPFAM" id="SSF143422">
    <property type="entry name" value="Transposase IS200-like"/>
    <property type="match status" value="1"/>
</dbReference>
<dbReference type="EMBL" id="DVFN01000104">
    <property type="protein sequence ID" value="HIQ70101.1"/>
    <property type="molecule type" value="Genomic_DNA"/>
</dbReference>
<dbReference type="PANTHER" id="PTHR36966:SF1">
    <property type="entry name" value="REP-ASSOCIATED TYROSINE TRANSPOSASE"/>
    <property type="match status" value="1"/>
</dbReference>
<feature type="domain" description="Transposase IS200-like" evidence="1">
    <location>
        <begin position="19"/>
        <end position="146"/>
    </location>
</feature>
<dbReference type="GO" id="GO:0004803">
    <property type="term" value="F:transposase activity"/>
    <property type="evidence" value="ECO:0007669"/>
    <property type="project" value="InterPro"/>
</dbReference>
<reference evidence="2" key="1">
    <citation type="submission" date="2020-10" db="EMBL/GenBank/DDBJ databases">
        <authorList>
            <person name="Gilroy R."/>
        </authorList>
    </citation>
    <scope>NUCLEOTIDE SEQUENCE</scope>
    <source>
        <strain evidence="2">ChiSjej2B20-13462</strain>
    </source>
</reference>
<evidence type="ECO:0000313" key="3">
    <source>
        <dbReference type="Proteomes" id="UP000886874"/>
    </source>
</evidence>
<dbReference type="InterPro" id="IPR052715">
    <property type="entry name" value="RAYT_transposase"/>
</dbReference>
<dbReference type="AlphaFoldDB" id="A0A9D1CNS5"/>
<dbReference type="InterPro" id="IPR002686">
    <property type="entry name" value="Transposase_17"/>
</dbReference>
<proteinExistence type="predicted"/>
<organism evidence="2 3">
    <name type="scientific">Candidatus Avoscillospira stercorigallinarum</name>
    <dbReference type="NCBI Taxonomy" id="2840708"/>
    <lineage>
        <taxon>Bacteria</taxon>
        <taxon>Bacillati</taxon>
        <taxon>Bacillota</taxon>
        <taxon>Clostridia</taxon>
        <taxon>Eubacteriales</taxon>
        <taxon>Oscillospiraceae</taxon>
        <taxon>Oscillospiraceae incertae sedis</taxon>
        <taxon>Candidatus Avoscillospira</taxon>
    </lineage>
</organism>
<dbReference type="GO" id="GO:0006313">
    <property type="term" value="P:DNA transposition"/>
    <property type="evidence" value="ECO:0007669"/>
    <property type="project" value="InterPro"/>
</dbReference>